<feature type="non-terminal residue" evidence="9">
    <location>
        <position position="514"/>
    </location>
</feature>
<evidence type="ECO:0000256" key="4">
    <source>
        <dbReference type="ARBA" id="ARBA00022989"/>
    </source>
</evidence>
<evidence type="ECO:0000256" key="6">
    <source>
        <dbReference type="SAM" id="Phobius"/>
    </source>
</evidence>
<evidence type="ECO:0000259" key="7">
    <source>
        <dbReference type="Pfam" id="PF03772"/>
    </source>
</evidence>
<dbReference type="Pfam" id="PF03772">
    <property type="entry name" value="Competence"/>
    <property type="match status" value="1"/>
</dbReference>
<evidence type="ECO:0000256" key="5">
    <source>
        <dbReference type="ARBA" id="ARBA00023136"/>
    </source>
</evidence>
<dbReference type="PANTHER" id="PTHR30619:SF1">
    <property type="entry name" value="RECOMBINATION PROTEIN 2"/>
    <property type="match status" value="1"/>
</dbReference>
<gene>
    <name evidence="9" type="ORF">IAC50_02615</name>
</gene>
<feature type="transmembrane region" description="Helical" evidence="6">
    <location>
        <begin position="50"/>
        <end position="70"/>
    </location>
</feature>
<dbReference type="AlphaFoldDB" id="A0A9D1HZV5"/>
<dbReference type="InterPro" id="IPR004477">
    <property type="entry name" value="ComEC_N"/>
</dbReference>
<accession>A0A9D1HZV5</accession>
<name>A0A9D1HZV5_9FIRM</name>
<feature type="domain" description="ComEC/Rec2-related protein" evidence="7">
    <location>
        <begin position="235"/>
        <end position="484"/>
    </location>
</feature>
<dbReference type="PANTHER" id="PTHR30619">
    <property type="entry name" value="DNA INTERNALIZATION/COMPETENCE PROTEIN COMEC/REC2"/>
    <property type="match status" value="1"/>
</dbReference>
<evidence type="ECO:0000256" key="2">
    <source>
        <dbReference type="ARBA" id="ARBA00022475"/>
    </source>
</evidence>
<evidence type="ECO:0000259" key="8">
    <source>
        <dbReference type="Pfam" id="PF13567"/>
    </source>
</evidence>
<feature type="transmembrane region" description="Helical" evidence="6">
    <location>
        <begin position="400"/>
        <end position="425"/>
    </location>
</feature>
<sequence>MMRRPLLYGAAAISAEITAFYLWGREAGFAAAVISVSAAFLMSKSKAARGLFIAALFCWLGFASCFFHEIRVPSVESMEGERALIQGRILQSEIKETSGGDEYLQLKMSAEAVNGDREAAGGRILVRYYGDLKGRPEETGGVPRELIPGREISVEGVLEKPSGKRNPKCFDYSLYLRSLGIGSLMTGEAFYFTDNEKTDFPGRLYGELFKIKEGFLEKVEKAEGEKTEGFIRGIMFGEKTGIEENTLEEFQQNGTAHILSVSGLHIGIIYGVLRRLWKGKKGKAFFLFAICFFFCYSAMSGFSPSVVRAAVMVSLHALASVSAKRYDLSSAAFFVLTVMLVKNPFQLFNAGFQMSFLAVLTLSLMMPFIKRVYGGIFAASLAVQAGIAPYIAYNFNYFSLAAVFVNVPVIFLTGIIVPLSMFMAAAEMVWEPLFEISAATVSGLCRMLDEINAFTAAEGLTVFNVTSPPESLLGAYYLGLLFFASEEGRLMIMRRKKKILALFIAVTAAASMAF</sequence>
<feature type="transmembrane region" description="Helical" evidence="6">
    <location>
        <begin position="372"/>
        <end position="393"/>
    </location>
</feature>
<protein>
    <submittedName>
        <fullName evidence="9">ComEC/Rec2 family competence protein</fullName>
    </submittedName>
</protein>
<dbReference type="InterPro" id="IPR025405">
    <property type="entry name" value="DUF4131"/>
</dbReference>
<evidence type="ECO:0000256" key="3">
    <source>
        <dbReference type="ARBA" id="ARBA00022692"/>
    </source>
</evidence>
<feature type="domain" description="DUF4131" evidence="8">
    <location>
        <begin position="29"/>
        <end position="186"/>
    </location>
</feature>
<evidence type="ECO:0000313" key="10">
    <source>
        <dbReference type="Proteomes" id="UP000824090"/>
    </source>
</evidence>
<organism evidence="9 10">
    <name type="scientific">Candidatus Allocopromorpha excrementigallinarum</name>
    <dbReference type="NCBI Taxonomy" id="2840742"/>
    <lineage>
        <taxon>Bacteria</taxon>
        <taxon>Bacillati</taxon>
        <taxon>Bacillota</taxon>
        <taxon>Clostridia</taxon>
        <taxon>Eubacteriales</taxon>
        <taxon>Eubacteriaceae</taxon>
        <taxon>Eubacteriaceae incertae sedis</taxon>
        <taxon>Candidatus Allocopromorpha</taxon>
    </lineage>
</organism>
<feature type="transmembrane region" description="Helical" evidence="6">
    <location>
        <begin position="27"/>
        <end position="43"/>
    </location>
</feature>
<dbReference type="EMBL" id="DVMP01000052">
    <property type="protein sequence ID" value="HIU25379.1"/>
    <property type="molecule type" value="Genomic_DNA"/>
</dbReference>
<feature type="transmembrane region" description="Helical" evidence="6">
    <location>
        <begin position="348"/>
        <end position="366"/>
    </location>
</feature>
<dbReference type="GO" id="GO:0005886">
    <property type="term" value="C:plasma membrane"/>
    <property type="evidence" value="ECO:0007669"/>
    <property type="project" value="UniProtKB-SubCell"/>
</dbReference>
<dbReference type="Proteomes" id="UP000824090">
    <property type="component" value="Unassembled WGS sequence"/>
</dbReference>
<proteinExistence type="predicted"/>
<reference evidence="9" key="2">
    <citation type="journal article" date="2021" name="PeerJ">
        <title>Extensive microbial diversity within the chicken gut microbiome revealed by metagenomics and culture.</title>
        <authorList>
            <person name="Gilroy R."/>
            <person name="Ravi A."/>
            <person name="Getino M."/>
            <person name="Pursley I."/>
            <person name="Horton D.L."/>
            <person name="Alikhan N.F."/>
            <person name="Baker D."/>
            <person name="Gharbi K."/>
            <person name="Hall N."/>
            <person name="Watson M."/>
            <person name="Adriaenssens E.M."/>
            <person name="Foster-Nyarko E."/>
            <person name="Jarju S."/>
            <person name="Secka A."/>
            <person name="Antonio M."/>
            <person name="Oren A."/>
            <person name="Chaudhuri R.R."/>
            <person name="La Ragione R."/>
            <person name="Hildebrand F."/>
            <person name="Pallen M.J."/>
        </authorList>
    </citation>
    <scope>NUCLEOTIDE SEQUENCE</scope>
    <source>
        <strain evidence="9">ChiHcec3-6078</strain>
    </source>
</reference>
<feature type="transmembrane region" description="Helical" evidence="6">
    <location>
        <begin position="254"/>
        <end position="273"/>
    </location>
</feature>
<feature type="transmembrane region" description="Helical" evidence="6">
    <location>
        <begin position="285"/>
        <end position="303"/>
    </location>
</feature>
<dbReference type="InterPro" id="IPR052159">
    <property type="entry name" value="Competence_DNA_uptake"/>
</dbReference>
<comment type="subcellular location">
    <subcellularLocation>
        <location evidence="1">Cell membrane</location>
        <topology evidence="1">Multi-pass membrane protein</topology>
    </subcellularLocation>
</comment>
<reference evidence="9" key="1">
    <citation type="submission" date="2020-10" db="EMBL/GenBank/DDBJ databases">
        <authorList>
            <person name="Gilroy R."/>
        </authorList>
    </citation>
    <scope>NUCLEOTIDE SEQUENCE</scope>
    <source>
        <strain evidence="9">ChiHcec3-6078</strain>
    </source>
</reference>
<evidence type="ECO:0000256" key="1">
    <source>
        <dbReference type="ARBA" id="ARBA00004651"/>
    </source>
</evidence>
<keyword evidence="2" id="KW-1003">Cell membrane</keyword>
<keyword evidence="5 6" id="KW-0472">Membrane</keyword>
<keyword evidence="4 6" id="KW-1133">Transmembrane helix</keyword>
<dbReference type="NCBIfam" id="TIGR00360">
    <property type="entry name" value="ComEC_N-term"/>
    <property type="match status" value="1"/>
</dbReference>
<evidence type="ECO:0000313" key="9">
    <source>
        <dbReference type="EMBL" id="HIU25379.1"/>
    </source>
</evidence>
<keyword evidence="3 6" id="KW-0812">Transmembrane</keyword>
<comment type="caution">
    <text evidence="9">The sequence shown here is derived from an EMBL/GenBank/DDBJ whole genome shotgun (WGS) entry which is preliminary data.</text>
</comment>
<dbReference type="Pfam" id="PF13567">
    <property type="entry name" value="DUF4131"/>
    <property type="match status" value="1"/>
</dbReference>